<name>A0ABV1CIU0_9FIRM</name>
<dbReference type="RefSeq" id="WP_117854695.1">
    <property type="nucleotide sequence ID" value="NZ_JBBNFW010000122.1"/>
</dbReference>
<dbReference type="EMBL" id="JBBNFW010000122">
    <property type="protein sequence ID" value="MEQ2412305.1"/>
    <property type="molecule type" value="Genomic_DNA"/>
</dbReference>
<accession>A0ABV1CIU0</accession>
<organism evidence="1 2">
    <name type="scientific">Blautia acetigignens</name>
    <dbReference type="NCBI Taxonomy" id="2981783"/>
    <lineage>
        <taxon>Bacteria</taxon>
        <taxon>Bacillati</taxon>
        <taxon>Bacillota</taxon>
        <taxon>Clostridia</taxon>
        <taxon>Lachnospirales</taxon>
        <taxon>Lachnospiraceae</taxon>
        <taxon>Blautia</taxon>
    </lineage>
</organism>
<comment type="caution">
    <text evidence="1">The sequence shown here is derived from an EMBL/GenBank/DDBJ whole genome shotgun (WGS) entry which is preliminary data.</text>
</comment>
<dbReference type="Proteomes" id="UP001470752">
    <property type="component" value="Unassembled WGS sequence"/>
</dbReference>
<evidence type="ECO:0000313" key="2">
    <source>
        <dbReference type="Proteomes" id="UP001470752"/>
    </source>
</evidence>
<protein>
    <submittedName>
        <fullName evidence="1">Uncharacterized protein</fullName>
    </submittedName>
</protein>
<evidence type="ECO:0000313" key="1">
    <source>
        <dbReference type="EMBL" id="MEQ2412305.1"/>
    </source>
</evidence>
<proteinExistence type="predicted"/>
<gene>
    <name evidence="1" type="ORF">AAAX94_04555</name>
</gene>
<reference evidence="1 2" key="1">
    <citation type="submission" date="2024-04" db="EMBL/GenBank/DDBJ databases">
        <title>Human intestinal bacterial collection.</title>
        <authorList>
            <person name="Pauvert C."/>
            <person name="Hitch T.C.A."/>
            <person name="Clavel T."/>
        </authorList>
    </citation>
    <scope>NUCLEOTIDE SEQUENCE [LARGE SCALE GENOMIC DNA]</scope>
    <source>
        <strain evidence="1 2">CLA-AA-H161</strain>
    </source>
</reference>
<sequence length="109" mass="12732">MFVDKIFERATIRGIADYLLFGMGPNQDNRSYEERLDEPYMRFEKAVEKYDKCKTSDLLDLCNEVSSEMASVYMEIGLQVGVLIIMDLIQNISNNQNNEIFKNKFENTQ</sequence>
<keyword evidence="2" id="KW-1185">Reference proteome</keyword>